<feature type="transmembrane region" description="Helical" evidence="6">
    <location>
        <begin position="168"/>
        <end position="191"/>
    </location>
</feature>
<feature type="transmembrane region" description="Helical" evidence="6">
    <location>
        <begin position="101"/>
        <end position="118"/>
    </location>
</feature>
<evidence type="ECO:0000259" key="7">
    <source>
        <dbReference type="Pfam" id="PF09335"/>
    </source>
</evidence>
<keyword evidence="3 6" id="KW-0812">Transmembrane</keyword>
<comment type="similarity">
    <text evidence="6">Belongs to the TVP38/TMEM64 family.</text>
</comment>
<protein>
    <recommendedName>
        <fullName evidence="6">TVP38/TMEM64 family membrane protein</fullName>
    </recommendedName>
</protein>
<keyword evidence="4 6" id="KW-1133">Transmembrane helix</keyword>
<dbReference type="InterPro" id="IPR032816">
    <property type="entry name" value="VTT_dom"/>
</dbReference>
<keyword evidence="9" id="KW-1185">Reference proteome</keyword>
<dbReference type="AlphaFoldDB" id="A0A9X4KK11"/>
<accession>A0A9X4KK11</accession>
<evidence type="ECO:0000313" key="9">
    <source>
        <dbReference type="Proteomes" id="UP001153387"/>
    </source>
</evidence>
<dbReference type="Pfam" id="PF09335">
    <property type="entry name" value="VTT_dom"/>
    <property type="match status" value="1"/>
</dbReference>
<dbReference type="EMBL" id="JAPDHZ010000004">
    <property type="protein sequence ID" value="MDG0793679.1"/>
    <property type="molecule type" value="Genomic_DNA"/>
</dbReference>
<sequence length="200" mass="22644">MSDLFNNAIDWLLETTNLQGFYVLLLTVPLAIVQGFFGIFPFSTLIFLQISALGLVNGLITSWLVGIIASLVVYYACKYLFADWFDRKMKAKAGRYEKWQGYFMKYGVWSIIFLRTLPIMPNNVISFMASLSKISHRSYMVSSFVGVMSHIWLFGIVSSSILFPETDIGLLIGSYLLFCAALTGIFAAQLLRERRRARGV</sequence>
<organism evidence="8 9">
    <name type="scientific">Cohnella ginsengisoli</name>
    <dbReference type="NCBI Taxonomy" id="425004"/>
    <lineage>
        <taxon>Bacteria</taxon>
        <taxon>Bacillati</taxon>
        <taxon>Bacillota</taxon>
        <taxon>Bacilli</taxon>
        <taxon>Bacillales</taxon>
        <taxon>Paenibacillaceae</taxon>
        <taxon>Cohnella</taxon>
    </lineage>
</organism>
<evidence type="ECO:0000256" key="2">
    <source>
        <dbReference type="ARBA" id="ARBA00022475"/>
    </source>
</evidence>
<keyword evidence="5 6" id="KW-0472">Membrane</keyword>
<evidence type="ECO:0000256" key="5">
    <source>
        <dbReference type="ARBA" id="ARBA00023136"/>
    </source>
</evidence>
<keyword evidence="2 6" id="KW-1003">Cell membrane</keyword>
<evidence type="ECO:0000256" key="4">
    <source>
        <dbReference type="ARBA" id="ARBA00022989"/>
    </source>
</evidence>
<feature type="domain" description="VTT" evidence="7">
    <location>
        <begin position="40"/>
        <end position="150"/>
    </location>
</feature>
<gene>
    <name evidence="8" type="ORF">OMP38_24740</name>
</gene>
<dbReference type="PANTHER" id="PTHR12677:SF59">
    <property type="entry name" value="GOLGI APPARATUS MEMBRANE PROTEIN TVP38-RELATED"/>
    <property type="match status" value="1"/>
</dbReference>
<comment type="subcellular location">
    <subcellularLocation>
        <location evidence="1 6">Cell membrane</location>
        <topology evidence="1 6">Multi-pass membrane protein</topology>
    </subcellularLocation>
</comment>
<feature type="transmembrane region" description="Helical" evidence="6">
    <location>
        <begin position="20"/>
        <end position="48"/>
    </location>
</feature>
<dbReference type="Proteomes" id="UP001153387">
    <property type="component" value="Unassembled WGS sequence"/>
</dbReference>
<proteinExistence type="inferred from homology"/>
<evidence type="ECO:0000313" key="8">
    <source>
        <dbReference type="EMBL" id="MDG0793679.1"/>
    </source>
</evidence>
<reference evidence="8 9" key="1">
    <citation type="submission" date="2022-10" db="EMBL/GenBank/DDBJ databases">
        <title>Comparative genomic analysis of Cohnella hashimotonis sp. nov., isolated from the International Space Station.</title>
        <authorList>
            <person name="Simpson A."/>
            <person name="Venkateswaran K."/>
        </authorList>
    </citation>
    <scope>NUCLEOTIDE SEQUENCE [LARGE SCALE GENOMIC DNA]</scope>
    <source>
        <strain evidence="8 9">DSM 18997</strain>
    </source>
</reference>
<name>A0A9X4KK11_9BACL</name>
<dbReference type="InterPro" id="IPR015414">
    <property type="entry name" value="TMEM64"/>
</dbReference>
<evidence type="ECO:0000256" key="1">
    <source>
        <dbReference type="ARBA" id="ARBA00004651"/>
    </source>
</evidence>
<dbReference type="GO" id="GO:0005886">
    <property type="term" value="C:plasma membrane"/>
    <property type="evidence" value="ECO:0007669"/>
    <property type="project" value="UniProtKB-SubCell"/>
</dbReference>
<evidence type="ECO:0000256" key="3">
    <source>
        <dbReference type="ARBA" id="ARBA00022692"/>
    </source>
</evidence>
<dbReference type="RefSeq" id="WP_277567419.1">
    <property type="nucleotide sequence ID" value="NZ_JAPDHZ010000004.1"/>
</dbReference>
<feature type="transmembrane region" description="Helical" evidence="6">
    <location>
        <begin position="60"/>
        <end position="81"/>
    </location>
</feature>
<comment type="caution">
    <text evidence="8">The sequence shown here is derived from an EMBL/GenBank/DDBJ whole genome shotgun (WGS) entry which is preliminary data.</text>
</comment>
<feature type="transmembrane region" description="Helical" evidence="6">
    <location>
        <begin position="139"/>
        <end position="162"/>
    </location>
</feature>
<evidence type="ECO:0000256" key="6">
    <source>
        <dbReference type="RuleBase" id="RU366058"/>
    </source>
</evidence>
<dbReference type="PANTHER" id="PTHR12677">
    <property type="entry name" value="GOLGI APPARATUS MEMBRANE PROTEIN TVP38-RELATED"/>
    <property type="match status" value="1"/>
</dbReference>